<dbReference type="CDD" id="cd03823">
    <property type="entry name" value="GT4_ExpE7-like"/>
    <property type="match status" value="1"/>
</dbReference>
<evidence type="ECO:0000259" key="1">
    <source>
        <dbReference type="Pfam" id="PF00534"/>
    </source>
</evidence>
<reference evidence="3" key="1">
    <citation type="submission" date="2022-02" db="EMBL/GenBank/DDBJ databases">
        <authorList>
            <person name="Leng L."/>
        </authorList>
    </citation>
    <scope>NUCLEOTIDE SEQUENCE</scope>
    <source>
        <strain evidence="3">JI</strain>
    </source>
</reference>
<dbReference type="Proteomes" id="UP001154312">
    <property type="component" value="Unassembled WGS sequence"/>
</dbReference>
<dbReference type="InterPro" id="IPR001296">
    <property type="entry name" value="Glyco_trans_1"/>
</dbReference>
<dbReference type="InterPro" id="IPR050194">
    <property type="entry name" value="Glycosyltransferase_grp1"/>
</dbReference>
<proteinExistence type="predicted"/>
<dbReference type="EMBL" id="JAKOAV010000007">
    <property type="protein sequence ID" value="MDF9407832.1"/>
    <property type="molecule type" value="Genomic_DNA"/>
</dbReference>
<dbReference type="Pfam" id="PF00534">
    <property type="entry name" value="Glycos_transf_1"/>
    <property type="match status" value="1"/>
</dbReference>
<comment type="caution">
    <text evidence="3">The sequence shown here is derived from an EMBL/GenBank/DDBJ whole genome shotgun (WGS) entry which is preliminary data.</text>
</comment>
<evidence type="ECO:0000313" key="3">
    <source>
        <dbReference type="EMBL" id="MDF9407832.1"/>
    </source>
</evidence>
<dbReference type="SUPFAM" id="SSF53756">
    <property type="entry name" value="UDP-Glycosyltransferase/glycogen phosphorylase"/>
    <property type="match status" value="1"/>
</dbReference>
<name>A0A9X4H4S9_9FIRM</name>
<dbReference type="GO" id="GO:0016757">
    <property type="term" value="F:glycosyltransferase activity"/>
    <property type="evidence" value="ECO:0007669"/>
    <property type="project" value="InterPro"/>
</dbReference>
<feature type="domain" description="Glycosyltransferase subfamily 4-like N-terminal" evidence="2">
    <location>
        <begin position="17"/>
        <end position="253"/>
    </location>
</feature>
<gene>
    <name evidence="3" type="ORF">L7E55_05575</name>
</gene>
<dbReference type="PANTHER" id="PTHR45947:SF3">
    <property type="entry name" value="SULFOQUINOVOSYL TRANSFERASE SQD2"/>
    <property type="match status" value="1"/>
</dbReference>
<dbReference type="AlphaFoldDB" id="A0A9X4H4S9"/>
<feature type="domain" description="Glycosyl transferase family 1" evidence="1">
    <location>
        <begin position="261"/>
        <end position="419"/>
    </location>
</feature>
<organism evidence="3 4">
    <name type="scientific">Pelotomaculum isophthalicicum JI</name>
    <dbReference type="NCBI Taxonomy" id="947010"/>
    <lineage>
        <taxon>Bacteria</taxon>
        <taxon>Bacillati</taxon>
        <taxon>Bacillota</taxon>
        <taxon>Clostridia</taxon>
        <taxon>Eubacteriales</taxon>
        <taxon>Desulfotomaculaceae</taxon>
        <taxon>Pelotomaculum</taxon>
    </lineage>
</organism>
<evidence type="ECO:0000259" key="2">
    <source>
        <dbReference type="Pfam" id="PF13439"/>
    </source>
</evidence>
<keyword evidence="4" id="KW-1185">Reference proteome</keyword>
<dbReference type="Gene3D" id="3.40.50.2000">
    <property type="entry name" value="Glycogen Phosphorylase B"/>
    <property type="match status" value="3"/>
</dbReference>
<protein>
    <submittedName>
        <fullName evidence="3">Glycosyltransferase family 4 protein</fullName>
    </submittedName>
</protein>
<dbReference type="InterPro" id="IPR028098">
    <property type="entry name" value="Glyco_trans_4-like_N"/>
</dbReference>
<dbReference type="Pfam" id="PF13439">
    <property type="entry name" value="Glyco_transf_4"/>
    <property type="match status" value="1"/>
</dbReference>
<dbReference type="RefSeq" id="WP_277443082.1">
    <property type="nucleotide sequence ID" value="NZ_JAKOAV010000007.1"/>
</dbReference>
<accession>A0A9X4H4S9</accession>
<dbReference type="PANTHER" id="PTHR45947">
    <property type="entry name" value="SULFOQUINOVOSYL TRANSFERASE SQD2"/>
    <property type="match status" value="1"/>
</dbReference>
<sequence>MKIILTVHQFLPEFFAGTEILTYDTAKELQKRGHQVELWTGFPLNMELCKNKHFDNYLYDGIFVQRFYHYYKQSISLNKLWEFEYNNKIFSEYFSDLLKSKRPDIVHAFHLGNLSASLITECVKLNIPTVFTATDFWAVCPKCQLRLADNSICEGPGANSMNCFAHMLNRSYLNLMPCWLFKSLIWLAKQGWCPEKRYLPLLRAVVSRADFLKKTINHIDRILVPTHLLKQVLQRHGFELNKIRYVPYGINLNNIEEQRLKTAGAKVRLGFIGTVAEHKGVHVLLEAVRLLPKDIPIEIFIYGKLEEVPEYTACLKEIAGGDGRIHFCGTFPSHEIGVVFSQIDCLVVPSIWYENTPLVIYSAQATNTPVIATNLGGMSEVIQHEKNGLLFEKGDTAQLAHLIMRLCRDRNLLPALSAKAVKPKSIPAYVNELEEYYGEILAEKALRYDSMVDGVKIYEEVPSGI</sequence>
<evidence type="ECO:0000313" key="4">
    <source>
        <dbReference type="Proteomes" id="UP001154312"/>
    </source>
</evidence>